<evidence type="ECO:0000313" key="2">
    <source>
        <dbReference type="EMBL" id="QCI28494.1"/>
    </source>
</evidence>
<dbReference type="InterPro" id="IPR002696">
    <property type="entry name" value="Membr_insert_effic_factor_YidD"/>
</dbReference>
<gene>
    <name evidence="2" type="primary">yidD</name>
    <name evidence="2" type="ORF">C6V80_05830</name>
    <name evidence="3" type="ORF">EDC58_0260</name>
</gene>
<dbReference type="EMBL" id="RJVK01000001">
    <property type="protein sequence ID" value="ROR40779.1"/>
    <property type="molecule type" value="Genomic_DNA"/>
</dbReference>
<dbReference type="PANTHER" id="PTHR33383:SF1">
    <property type="entry name" value="MEMBRANE PROTEIN INSERTION EFFICIENCY FACTOR-RELATED"/>
    <property type="match status" value="1"/>
</dbReference>
<keyword evidence="1" id="KW-1003">Cell membrane</keyword>
<protein>
    <recommendedName>
        <fullName evidence="1">Putative membrane protein insertion efficiency factor</fullName>
    </recommendedName>
</protein>
<evidence type="ECO:0000313" key="4">
    <source>
        <dbReference type="Proteomes" id="UP000272781"/>
    </source>
</evidence>
<evidence type="ECO:0000313" key="3">
    <source>
        <dbReference type="EMBL" id="ROR40779.1"/>
    </source>
</evidence>
<dbReference type="Proteomes" id="UP000272781">
    <property type="component" value="Unassembled WGS sequence"/>
</dbReference>
<dbReference type="AlphaFoldDB" id="A0AAJ4RDW1"/>
<dbReference type="Proteomes" id="UP000298805">
    <property type="component" value="Chromosome"/>
</dbReference>
<name>A0AAJ4RDW1_9BACT</name>
<accession>A0AAJ4RDW1</accession>
<sequence length="107" mass="12898">MILKKLSIKSVEFYRYFISPLFGQKCRYYPTCSEYALWEYKNDNFFSATVKTILRILRCNQLFRGGIDYPVITKKIKPVYGKKEKIDFWYIPTKKKNKYIVIKANNE</sequence>
<keyword evidence="1" id="KW-0472">Membrane</keyword>
<reference evidence="5" key="1">
    <citation type="submission" date="2018-03" db="EMBL/GenBank/DDBJ databases">
        <title>A comparative analysis of the Nautiliaceae.</title>
        <authorList>
            <person name="Grosche A."/>
            <person name="Smedile F."/>
            <person name="Vetriani C."/>
        </authorList>
    </citation>
    <scope>NUCLEOTIDE SEQUENCE [LARGE SCALE GENOMIC DNA]</scope>
    <source>
        <strain evidence="5">TB6</strain>
    </source>
</reference>
<dbReference type="HAMAP" id="MF_00386">
    <property type="entry name" value="UPF0161_YidD"/>
    <property type="match status" value="1"/>
</dbReference>
<dbReference type="EMBL" id="CP027432">
    <property type="protein sequence ID" value="QCI28494.1"/>
    <property type="molecule type" value="Genomic_DNA"/>
</dbReference>
<proteinExistence type="inferred from homology"/>
<keyword evidence="5" id="KW-1185">Reference proteome</keyword>
<evidence type="ECO:0000313" key="5">
    <source>
        <dbReference type="Proteomes" id="UP000298805"/>
    </source>
</evidence>
<dbReference type="Pfam" id="PF01809">
    <property type="entry name" value="YidD"/>
    <property type="match status" value="1"/>
</dbReference>
<reference evidence="3 4" key="2">
    <citation type="submission" date="2018-11" db="EMBL/GenBank/DDBJ databases">
        <title>Genomic Encyclopedia of Type Strains, Phase IV (KMG-IV): sequencing the most valuable type-strain genomes for metagenomic binning, comparative biology and taxonomic classification.</title>
        <authorList>
            <person name="Goeker M."/>
        </authorList>
    </citation>
    <scope>NUCLEOTIDE SEQUENCE [LARGE SCALE GENOMIC DNA]</scope>
    <source>
        <strain evidence="3 4">DSM 27783</strain>
    </source>
</reference>
<dbReference type="RefSeq" id="WP_123351693.1">
    <property type="nucleotide sequence ID" value="NZ_CP027432.2"/>
</dbReference>
<reference evidence="2" key="3">
    <citation type="submission" date="2019-06" db="EMBL/GenBank/DDBJ databases">
        <title>A comparative analysis of the Nautiliaceae.</title>
        <authorList>
            <person name="Grosche A."/>
            <person name="Smedile F."/>
            <person name="Vetriani C."/>
        </authorList>
    </citation>
    <scope>NUCLEOTIDE SEQUENCE</scope>
    <source>
        <strain evidence="2">TB6</strain>
    </source>
</reference>
<comment type="function">
    <text evidence="1">Could be involved in insertion of integral membrane proteins into the membrane.</text>
</comment>
<dbReference type="PANTHER" id="PTHR33383">
    <property type="entry name" value="MEMBRANE PROTEIN INSERTION EFFICIENCY FACTOR-RELATED"/>
    <property type="match status" value="1"/>
</dbReference>
<comment type="similarity">
    <text evidence="1">Belongs to the UPF0161 family.</text>
</comment>
<evidence type="ECO:0000256" key="1">
    <source>
        <dbReference type="HAMAP-Rule" id="MF_00386"/>
    </source>
</evidence>
<comment type="subcellular location">
    <subcellularLocation>
        <location evidence="1">Cell membrane</location>
        <topology evidence="1">Peripheral membrane protein</topology>
        <orientation evidence="1">Cytoplasmic side</orientation>
    </subcellularLocation>
</comment>
<dbReference type="NCBIfam" id="TIGR00278">
    <property type="entry name" value="membrane protein insertion efficiency factor YidD"/>
    <property type="match status" value="1"/>
</dbReference>
<organism evidence="3 4">
    <name type="scientific">Caminibacter pacificus</name>
    <dbReference type="NCBI Taxonomy" id="1424653"/>
    <lineage>
        <taxon>Bacteria</taxon>
        <taxon>Pseudomonadati</taxon>
        <taxon>Campylobacterota</taxon>
        <taxon>Epsilonproteobacteria</taxon>
        <taxon>Nautiliales</taxon>
        <taxon>Nautiliaceae</taxon>
        <taxon>Caminibacter</taxon>
    </lineage>
</organism>
<dbReference type="GO" id="GO:0005886">
    <property type="term" value="C:plasma membrane"/>
    <property type="evidence" value="ECO:0007669"/>
    <property type="project" value="UniProtKB-SubCell"/>
</dbReference>
<dbReference type="SMART" id="SM01234">
    <property type="entry name" value="Haemolytic"/>
    <property type="match status" value="1"/>
</dbReference>